<proteinExistence type="predicted"/>
<evidence type="ECO:0000313" key="2">
    <source>
        <dbReference type="Proteomes" id="UP001268610"/>
    </source>
</evidence>
<comment type="caution">
    <text evidence="1">The sequence shown here is derived from an EMBL/GenBank/DDBJ whole genome shotgun (WGS) entry which is preliminary data.</text>
</comment>
<evidence type="ECO:0000313" key="1">
    <source>
        <dbReference type="EMBL" id="MDR9777378.1"/>
    </source>
</evidence>
<dbReference type="RefSeq" id="WP_310857061.1">
    <property type="nucleotide sequence ID" value="NZ_JAVLSD010000013.1"/>
</dbReference>
<gene>
    <name evidence="1" type="ORF">RJJ65_33025</name>
</gene>
<dbReference type="EMBL" id="JAVLSF010000039">
    <property type="protein sequence ID" value="MDR9777378.1"/>
    <property type="molecule type" value="Genomic_DNA"/>
</dbReference>
<organism evidence="1 2">
    <name type="scientific">Rhizobium hidalgonense</name>
    <dbReference type="NCBI Taxonomy" id="1538159"/>
    <lineage>
        <taxon>Bacteria</taxon>
        <taxon>Pseudomonadati</taxon>
        <taxon>Pseudomonadota</taxon>
        <taxon>Alphaproteobacteria</taxon>
        <taxon>Hyphomicrobiales</taxon>
        <taxon>Rhizobiaceae</taxon>
        <taxon>Rhizobium/Agrobacterium group</taxon>
        <taxon>Rhizobium</taxon>
    </lineage>
</organism>
<dbReference type="Proteomes" id="UP001268610">
    <property type="component" value="Unassembled WGS sequence"/>
</dbReference>
<accession>A0AAJ2LPV1</accession>
<dbReference type="AlphaFoldDB" id="A0AAJ2LPV1"/>
<reference evidence="1" key="1">
    <citation type="submission" date="2023-04" db="EMBL/GenBank/DDBJ databases">
        <title>Genomic characterization of faba bean (Vicia faba) microsymbionts in Mexican soils.</title>
        <authorList>
            <person name="Rivera Orduna F.N."/>
            <person name="Guevara-Luna J."/>
            <person name="Yan J."/>
            <person name="Arroyo-Herrera I."/>
            <person name="Li Y."/>
            <person name="Vasquez-Murrieta M.S."/>
            <person name="Wang E.T."/>
        </authorList>
    </citation>
    <scope>NUCLEOTIDE SEQUENCE</scope>
    <source>
        <strain evidence="1">CH26</strain>
    </source>
</reference>
<protein>
    <submittedName>
        <fullName evidence="1">Uncharacterized protein</fullName>
    </submittedName>
</protein>
<sequence length="63" mass="7472">MEHTNHRLTLDDAVQVWLHSWNGEYQHEIAFRFGVNQGRVNEVLKGKRHPGSEQIAREKRDLH</sequence>
<name>A0AAJ2LPV1_9HYPH</name>